<dbReference type="EMBL" id="CAXAQS010000802">
    <property type="protein sequence ID" value="CAK9253260.1"/>
    <property type="molecule type" value="Genomic_DNA"/>
</dbReference>
<evidence type="ECO:0000313" key="2">
    <source>
        <dbReference type="Proteomes" id="UP001497444"/>
    </source>
</evidence>
<keyword evidence="2" id="KW-1185">Reference proteome</keyword>
<protein>
    <submittedName>
        <fullName evidence="1">Uncharacterized protein</fullName>
    </submittedName>
</protein>
<name>A0ABP0VJL3_9BRYO</name>
<accession>A0ABP0VJL3</accession>
<evidence type="ECO:0000313" key="1">
    <source>
        <dbReference type="EMBL" id="CAK9253260.1"/>
    </source>
</evidence>
<reference evidence="1" key="1">
    <citation type="submission" date="2024-02" db="EMBL/GenBank/DDBJ databases">
        <authorList>
            <consortium name="ELIXIR-Norway"/>
            <consortium name="Elixir Norway"/>
        </authorList>
    </citation>
    <scope>NUCLEOTIDE SEQUENCE</scope>
</reference>
<sequence>MFVVSSGHEGALGDLGLAPASGGDGLLVGDITSNSIIQLCACGVTDDKLPRSSDGEDKNASTDKSTVYSALGTTVIDILKTMFQQLGLRPHLSFRLLFNTSLGHQQENATPTVEPQPSFVISFKLPVKAGNKRKSIAIKSVEVNNGTQALLCIASMIILSFKRYSILTPGDLHLLIVTFVYDT</sequence>
<gene>
    <name evidence="1" type="ORF">CSSPJE1EN1_LOCUS28638</name>
</gene>
<comment type="caution">
    <text evidence="1">The sequence shown here is derived from an EMBL/GenBank/DDBJ whole genome shotgun (WGS) entry which is preliminary data.</text>
</comment>
<dbReference type="Proteomes" id="UP001497444">
    <property type="component" value="Unassembled WGS sequence"/>
</dbReference>
<proteinExistence type="predicted"/>
<organism evidence="1 2">
    <name type="scientific">Sphagnum jensenii</name>
    <dbReference type="NCBI Taxonomy" id="128206"/>
    <lineage>
        <taxon>Eukaryota</taxon>
        <taxon>Viridiplantae</taxon>
        <taxon>Streptophyta</taxon>
        <taxon>Embryophyta</taxon>
        <taxon>Bryophyta</taxon>
        <taxon>Sphagnophytina</taxon>
        <taxon>Sphagnopsida</taxon>
        <taxon>Sphagnales</taxon>
        <taxon>Sphagnaceae</taxon>
        <taxon>Sphagnum</taxon>
    </lineage>
</organism>